<dbReference type="Pfam" id="PF16242">
    <property type="entry name" value="Pyrid_ox_like"/>
    <property type="match status" value="1"/>
</dbReference>
<accession>A0A2S5T7S6</accession>
<dbReference type="Proteomes" id="UP000239406">
    <property type="component" value="Unassembled WGS sequence"/>
</dbReference>
<feature type="domain" description="General stress protein FMN-binding split barrel" evidence="1">
    <location>
        <begin position="10"/>
        <end position="156"/>
    </location>
</feature>
<reference evidence="2 3" key="1">
    <citation type="submission" date="2018-02" db="EMBL/GenBank/DDBJ databases">
        <title>Reclassifiation of [Polyangium] brachysporum DSM 7029 as Guopingzhaonella breviflexa gen. nov., sp. nov., a member of the family Comamonadaceae.</title>
        <authorList>
            <person name="Tang B."/>
        </authorList>
    </citation>
    <scope>NUCLEOTIDE SEQUENCE [LARGE SCALE GENOMIC DNA]</scope>
    <source>
        <strain evidence="2 3">DSM 15344</strain>
    </source>
</reference>
<dbReference type="Gene3D" id="2.30.110.10">
    <property type="entry name" value="Electron Transport, Fmn-binding Protein, Chain A"/>
    <property type="match status" value="1"/>
</dbReference>
<dbReference type="RefSeq" id="WP_104356292.1">
    <property type="nucleotide sequence ID" value="NZ_CP064338.1"/>
</dbReference>
<evidence type="ECO:0000313" key="3">
    <source>
        <dbReference type="Proteomes" id="UP000239406"/>
    </source>
</evidence>
<proteinExistence type="predicted"/>
<comment type="caution">
    <text evidence="2">The sequence shown here is derived from an EMBL/GenBank/DDBJ whole genome shotgun (WGS) entry which is preliminary data.</text>
</comment>
<dbReference type="EMBL" id="PSNY01000003">
    <property type="protein sequence ID" value="PPE71031.1"/>
    <property type="molecule type" value="Genomic_DNA"/>
</dbReference>
<evidence type="ECO:0000259" key="1">
    <source>
        <dbReference type="Pfam" id="PF16242"/>
    </source>
</evidence>
<gene>
    <name evidence="2" type="ORF">C1702_03440</name>
</gene>
<dbReference type="InterPro" id="IPR012349">
    <property type="entry name" value="Split_barrel_FMN-bd"/>
</dbReference>
<dbReference type="PANTHER" id="PTHR34818">
    <property type="entry name" value="PROTEIN BLI-3"/>
    <property type="match status" value="1"/>
</dbReference>
<protein>
    <submittedName>
        <fullName evidence="2">General stress protein</fullName>
    </submittedName>
</protein>
<dbReference type="InterPro" id="IPR052917">
    <property type="entry name" value="Stress-Dev_Protein"/>
</dbReference>
<name>A0A2S5T7S6_9BURK</name>
<dbReference type="PANTHER" id="PTHR34818:SF1">
    <property type="entry name" value="PROTEIN BLI-3"/>
    <property type="match status" value="1"/>
</dbReference>
<dbReference type="SUPFAM" id="SSF50475">
    <property type="entry name" value="FMN-binding split barrel"/>
    <property type="match status" value="1"/>
</dbReference>
<dbReference type="AlphaFoldDB" id="A0A2S5T7S6"/>
<evidence type="ECO:0000313" key="2">
    <source>
        <dbReference type="EMBL" id="PPE71031.1"/>
    </source>
</evidence>
<sequence length="172" mass="19341">MPLPPDASPQQRLWALIHDIRHGMLTARHRDGQLRSRPMTTQNRTLDDGPPVLWFFVALDSAPALDLKDDGEVNVAYADPQQDRYVSIAGRARFVDDPQRKQALWSKADAAWFRHGPDDPNLGLLAVQVDHAEYWDVTASRMAQLFTMARAAALGEPPPRLGEHHEVPTLPR</sequence>
<keyword evidence="3" id="KW-1185">Reference proteome</keyword>
<dbReference type="InterPro" id="IPR038725">
    <property type="entry name" value="YdaG_split_barrel_FMN-bd"/>
</dbReference>
<organism evidence="2 3">
    <name type="scientific">Caldimonas thermodepolymerans</name>
    <dbReference type="NCBI Taxonomy" id="215580"/>
    <lineage>
        <taxon>Bacteria</taxon>
        <taxon>Pseudomonadati</taxon>
        <taxon>Pseudomonadota</taxon>
        <taxon>Betaproteobacteria</taxon>
        <taxon>Burkholderiales</taxon>
        <taxon>Sphaerotilaceae</taxon>
        <taxon>Caldimonas</taxon>
    </lineage>
</organism>